<dbReference type="Pfam" id="PF19916">
    <property type="entry name" value="VMAP-M0"/>
    <property type="match status" value="1"/>
</dbReference>
<dbReference type="NCBIfam" id="NF040586">
    <property type="entry name" value="FxSxx_TPR"/>
    <property type="match status" value="1"/>
</dbReference>
<evidence type="ECO:0008006" key="6">
    <source>
        <dbReference type="Google" id="ProtNLM"/>
    </source>
</evidence>
<dbReference type="RefSeq" id="WP_203914472.1">
    <property type="nucleotide sequence ID" value="NZ_BONY01000105.1"/>
</dbReference>
<evidence type="ECO:0000313" key="4">
    <source>
        <dbReference type="EMBL" id="GIH10753.1"/>
    </source>
</evidence>
<evidence type="ECO:0000259" key="3">
    <source>
        <dbReference type="Pfam" id="PF19956"/>
    </source>
</evidence>
<feature type="domain" description="NB-ARC" evidence="1">
    <location>
        <begin position="242"/>
        <end position="395"/>
    </location>
</feature>
<dbReference type="SUPFAM" id="SSF48452">
    <property type="entry name" value="TPR-like"/>
    <property type="match status" value="2"/>
</dbReference>
<feature type="domain" description="Effector-associated" evidence="3">
    <location>
        <begin position="15"/>
        <end position="87"/>
    </location>
</feature>
<proteinExistence type="predicted"/>
<dbReference type="Proteomes" id="UP000612899">
    <property type="component" value="Unassembled WGS sequence"/>
</dbReference>
<dbReference type="InterPro" id="IPR027417">
    <property type="entry name" value="P-loop_NTPase"/>
</dbReference>
<dbReference type="InterPro" id="IPR045555">
    <property type="entry name" value="VMAP-M0"/>
</dbReference>
<sequence>MAEVLLESDRFASLVRALLEVPGLADPDVRDQRVADLERILRRPLTISRFADSGHDLTSIVQACAGVSGGLRALAAVVQQHHPGDRADLVATLANESAGPLLLSAPDREALHRYLAGAPVGHLAEAVSELVGPQGLLSLDSWRAAGISDSIRAIEQLPLPDDGVPQLLVFANRLAQVTPGAAAHGIRSWVDSVAGGIGVDIATLERLRGQVPAPRTPAADGVGRIWGGVPIRNRNFTGRAALLDQLNQALQNSSKVSVLPPALHGIGGVGKTQLVVEYAYRHAEEYDVIWWIPAEQPRSILASLTQLAERLGMAVTDDAQQNAHAALDALAASDLSWLLIYDNADEAASLSDLVPSAGGHVVVTTRNPEWAAIGMAVEVGVFQRSESIELLQRRTQSESAKHRMSTADADQLADKLGDLPLALEQAAAWHLATAMPIPEYLELLDSHIRDLMSEGKPAGYPMTVAAFVVLALDRLRRSAPATAQLFELMAYLGPEPISLSLLRMGKGAVVAEPLRSALGSPIAIHRVVRELSQCGLAKVDVAQRIQVHQLVQRVLRHSLSADIALEAQRNAQNILAAANPGDPDEQVYWTRQSEIGAHLEAADMINAENLDARLAVLDHARYLYLTGDYENSRRLAERAAQAWALDSRDGELTLRAMAQLSEALRALGDFSAAAPLARDVYDRLAGHPDFGLNHEYTLIVGNQIGHDLRIAGDYLAALEFDRESVTRHRRVFGDGGTHTLRAQSNLAVDHRLAGNFAEALELAREIASSWEDLADNDPRALVAYMNVARGCYDMGAYGAGLEVLERWRPALLDCLGPGHSSVLLADRTLAILLRKLGRWEEAATLALENQQRTHARFGPNHEFSILATLTLANALRQRGDLDEALAALTLTVERLEQSFGPDHPLTLAALVNRAHVLRALGDSEEALVTDERCYRQLNLVLGPRHPHTFCAGVSLATDYALAGRHTEAARQSAQMLETDSTLGAEHPYRLLTAANLAGEVDIEPSPTSNG</sequence>
<dbReference type="PANTHER" id="PTHR35205:SF1">
    <property type="entry name" value="ZU5 DOMAIN-CONTAINING PROTEIN"/>
    <property type="match status" value="1"/>
</dbReference>
<dbReference type="SUPFAM" id="SSF52540">
    <property type="entry name" value="P-loop containing nucleoside triphosphate hydrolases"/>
    <property type="match status" value="1"/>
</dbReference>
<dbReference type="PANTHER" id="PTHR35205">
    <property type="entry name" value="NB-ARC AND TPR DOMAIN PROTEIN"/>
    <property type="match status" value="1"/>
</dbReference>
<dbReference type="EMBL" id="BONY01000105">
    <property type="protein sequence ID" value="GIH10753.1"/>
    <property type="molecule type" value="Genomic_DNA"/>
</dbReference>
<dbReference type="Gene3D" id="3.40.50.300">
    <property type="entry name" value="P-loop containing nucleotide triphosphate hydrolases"/>
    <property type="match status" value="1"/>
</dbReference>
<dbReference type="InterPro" id="IPR002182">
    <property type="entry name" value="NB-ARC"/>
</dbReference>
<feature type="domain" description="vWA-MoxR associated protein middle region 0" evidence="2">
    <location>
        <begin position="104"/>
        <end position="206"/>
    </location>
</feature>
<dbReference type="InterPro" id="IPR045431">
    <property type="entry name" value="EAD2"/>
</dbReference>
<dbReference type="Pfam" id="PF00931">
    <property type="entry name" value="NB-ARC"/>
    <property type="match status" value="1"/>
</dbReference>
<name>A0A8J3VM15_9ACTN</name>
<dbReference type="Pfam" id="PF13424">
    <property type="entry name" value="TPR_12"/>
    <property type="match status" value="2"/>
</dbReference>
<gene>
    <name evidence="4" type="ORF">Rhe02_88200</name>
</gene>
<evidence type="ECO:0000313" key="5">
    <source>
        <dbReference type="Proteomes" id="UP000612899"/>
    </source>
</evidence>
<evidence type="ECO:0000259" key="1">
    <source>
        <dbReference type="Pfam" id="PF00931"/>
    </source>
</evidence>
<dbReference type="GO" id="GO:0043531">
    <property type="term" value="F:ADP binding"/>
    <property type="evidence" value="ECO:0007669"/>
    <property type="project" value="InterPro"/>
</dbReference>
<organism evidence="4 5">
    <name type="scientific">Rhizocola hellebori</name>
    <dbReference type="NCBI Taxonomy" id="1392758"/>
    <lineage>
        <taxon>Bacteria</taxon>
        <taxon>Bacillati</taxon>
        <taxon>Actinomycetota</taxon>
        <taxon>Actinomycetes</taxon>
        <taxon>Micromonosporales</taxon>
        <taxon>Micromonosporaceae</taxon>
        <taxon>Rhizocola</taxon>
    </lineage>
</organism>
<dbReference type="InterPro" id="IPR011990">
    <property type="entry name" value="TPR-like_helical_dom_sf"/>
</dbReference>
<comment type="caution">
    <text evidence="4">The sequence shown here is derived from an EMBL/GenBank/DDBJ whole genome shotgun (WGS) entry which is preliminary data.</text>
</comment>
<accession>A0A8J3VM15</accession>
<protein>
    <recommendedName>
        <fullName evidence="6">Tetratricopeptide repeat protein</fullName>
    </recommendedName>
</protein>
<dbReference type="Gene3D" id="1.25.40.10">
    <property type="entry name" value="Tetratricopeptide repeat domain"/>
    <property type="match status" value="2"/>
</dbReference>
<keyword evidence="5" id="KW-1185">Reference proteome</keyword>
<evidence type="ECO:0000259" key="2">
    <source>
        <dbReference type="Pfam" id="PF19916"/>
    </source>
</evidence>
<dbReference type="AlphaFoldDB" id="A0A8J3VM15"/>
<reference evidence="4" key="1">
    <citation type="submission" date="2021-01" db="EMBL/GenBank/DDBJ databases">
        <title>Whole genome shotgun sequence of Rhizocola hellebori NBRC 109834.</title>
        <authorList>
            <person name="Komaki H."/>
            <person name="Tamura T."/>
        </authorList>
    </citation>
    <scope>NUCLEOTIDE SEQUENCE</scope>
    <source>
        <strain evidence="4">NBRC 109834</strain>
    </source>
</reference>
<dbReference type="Pfam" id="PF19956">
    <property type="entry name" value="EAD2"/>
    <property type="match status" value="1"/>
</dbReference>